<evidence type="ECO:0000313" key="3">
    <source>
        <dbReference type="Proteomes" id="UP000663831"/>
    </source>
</evidence>
<dbReference type="AlphaFoldDB" id="A0A8H3AF32"/>
<sequence>MNKSPFLVASPKVVPGGIANTYIVTLKPNGDLNSHLEWMQEQISQPSNASQCEILHKFEVLKGYEAKLSKSALTDLRKRPEVKSITQDREGTLDDILD</sequence>
<dbReference type="SUPFAM" id="SSF54897">
    <property type="entry name" value="Protease propeptides/inhibitors"/>
    <property type="match status" value="1"/>
</dbReference>
<protein>
    <recommendedName>
        <fullName evidence="1">Inhibitor I9 domain-containing protein</fullName>
    </recommendedName>
</protein>
<dbReference type="InterPro" id="IPR010259">
    <property type="entry name" value="S8pro/Inhibitor_I9"/>
</dbReference>
<dbReference type="Proteomes" id="UP000663831">
    <property type="component" value="Unassembled WGS sequence"/>
</dbReference>
<feature type="domain" description="Inhibitor I9" evidence="1">
    <location>
        <begin position="21"/>
        <end position="90"/>
    </location>
</feature>
<reference evidence="2" key="1">
    <citation type="submission" date="2021-01" db="EMBL/GenBank/DDBJ databases">
        <authorList>
            <person name="Kaushik A."/>
        </authorList>
    </citation>
    <scope>NUCLEOTIDE SEQUENCE</scope>
    <source>
        <strain evidence="2">AG3-1AP</strain>
    </source>
</reference>
<dbReference type="Gene3D" id="3.30.70.80">
    <property type="entry name" value="Peptidase S8 propeptide/proteinase inhibitor I9"/>
    <property type="match status" value="1"/>
</dbReference>
<organism evidence="2 3">
    <name type="scientific">Rhizoctonia solani</name>
    <dbReference type="NCBI Taxonomy" id="456999"/>
    <lineage>
        <taxon>Eukaryota</taxon>
        <taxon>Fungi</taxon>
        <taxon>Dikarya</taxon>
        <taxon>Basidiomycota</taxon>
        <taxon>Agaricomycotina</taxon>
        <taxon>Agaricomycetes</taxon>
        <taxon>Cantharellales</taxon>
        <taxon>Ceratobasidiaceae</taxon>
        <taxon>Rhizoctonia</taxon>
    </lineage>
</organism>
<dbReference type="OrthoDB" id="3202057at2759"/>
<name>A0A8H3AF32_9AGAM</name>
<proteinExistence type="predicted"/>
<evidence type="ECO:0000313" key="2">
    <source>
        <dbReference type="EMBL" id="CAE6422655.1"/>
    </source>
</evidence>
<accession>A0A8H3AF32</accession>
<dbReference type="InterPro" id="IPR037045">
    <property type="entry name" value="S8pro/Inhibitor_I9_sf"/>
</dbReference>
<dbReference type="Pfam" id="PF05922">
    <property type="entry name" value="Inhibitor_I9"/>
    <property type="match status" value="1"/>
</dbReference>
<dbReference type="EMBL" id="CAJMWV010000968">
    <property type="protein sequence ID" value="CAE6422655.1"/>
    <property type="molecule type" value="Genomic_DNA"/>
</dbReference>
<comment type="caution">
    <text evidence="2">The sequence shown here is derived from an EMBL/GenBank/DDBJ whole genome shotgun (WGS) entry which is preliminary data.</text>
</comment>
<gene>
    <name evidence="2" type="ORF">RDB_LOCUS34079</name>
</gene>
<evidence type="ECO:0000259" key="1">
    <source>
        <dbReference type="Pfam" id="PF05922"/>
    </source>
</evidence>